<dbReference type="InterPro" id="IPR011049">
    <property type="entry name" value="Serralysin-like_metalloprot_C"/>
</dbReference>
<dbReference type="Pfam" id="PF08548">
    <property type="entry name" value="Peptidase_M10_C"/>
    <property type="match status" value="1"/>
</dbReference>
<reference evidence="7" key="1">
    <citation type="submission" date="2016-10" db="EMBL/GenBank/DDBJ databases">
        <authorList>
            <person name="Varghese N."/>
            <person name="Submissions S."/>
        </authorList>
    </citation>
    <scope>NUCLEOTIDE SEQUENCE [LARGE SCALE GENOMIC DNA]</scope>
    <source>
        <strain evidence="7">DSM 26893</strain>
    </source>
</reference>
<dbReference type="InterPro" id="IPR018511">
    <property type="entry name" value="Hemolysin-typ_Ca-bd_CS"/>
</dbReference>
<dbReference type="PRINTS" id="PR00313">
    <property type="entry name" value="CABNDNGRPT"/>
</dbReference>
<evidence type="ECO:0000259" key="5">
    <source>
        <dbReference type="Pfam" id="PF08548"/>
    </source>
</evidence>
<evidence type="ECO:0000256" key="3">
    <source>
        <dbReference type="ARBA" id="ARBA00022525"/>
    </source>
</evidence>
<dbReference type="GO" id="GO:0005509">
    <property type="term" value="F:calcium ion binding"/>
    <property type="evidence" value="ECO:0007669"/>
    <property type="project" value="InterPro"/>
</dbReference>
<dbReference type="SUPFAM" id="SSF51120">
    <property type="entry name" value="beta-Roll"/>
    <property type="match status" value="2"/>
</dbReference>
<name>A0A1H8JY19_9RHOB</name>
<keyword evidence="4" id="KW-0677">Repeat</keyword>
<evidence type="ECO:0000256" key="4">
    <source>
        <dbReference type="ARBA" id="ARBA00022737"/>
    </source>
</evidence>
<dbReference type="InterPro" id="IPR011050">
    <property type="entry name" value="Pectin_lyase_fold/virulence"/>
</dbReference>
<evidence type="ECO:0000256" key="2">
    <source>
        <dbReference type="ARBA" id="ARBA00004613"/>
    </source>
</evidence>
<dbReference type="InterPro" id="IPR050557">
    <property type="entry name" value="RTX_toxin/Mannuronan_C5-epim"/>
</dbReference>
<dbReference type="Proteomes" id="UP000199372">
    <property type="component" value="Unassembled WGS sequence"/>
</dbReference>
<evidence type="ECO:0000313" key="6">
    <source>
        <dbReference type="EMBL" id="SEN85405.1"/>
    </source>
</evidence>
<accession>A0A1H8JY19</accession>
<comment type="subcellular location">
    <subcellularLocation>
        <location evidence="2">Secreted</location>
    </subcellularLocation>
</comment>
<dbReference type="PROSITE" id="PS00330">
    <property type="entry name" value="HEMOLYSIN_CALCIUM"/>
    <property type="match status" value="3"/>
</dbReference>
<dbReference type="PANTHER" id="PTHR38340:SF1">
    <property type="entry name" value="S-LAYER PROTEIN"/>
    <property type="match status" value="1"/>
</dbReference>
<evidence type="ECO:0000256" key="1">
    <source>
        <dbReference type="ARBA" id="ARBA00001913"/>
    </source>
</evidence>
<dbReference type="RefSeq" id="WP_091846143.1">
    <property type="nucleotide sequence ID" value="NZ_FOCM01000007.1"/>
</dbReference>
<organism evidence="6 7">
    <name type="scientific">Palleronia pelagia</name>
    <dbReference type="NCBI Taxonomy" id="387096"/>
    <lineage>
        <taxon>Bacteria</taxon>
        <taxon>Pseudomonadati</taxon>
        <taxon>Pseudomonadota</taxon>
        <taxon>Alphaproteobacteria</taxon>
        <taxon>Rhodobacterales</taxon>
        <taxon>Roseobacteraceae</taxon>
        <taxon>Palleronia</taxon>
    </lineage>
</organism>
<dbReference type="Pfam" id="PF00353">
    <property type="entry name" value="HemolysinCabind"/>
    <property type="match status" value="3"/>
</dbReference>
<sequence>MSTLNLTSQWIGGFRSDYELTNSSNVPGAVSIDVRFIGEVEKFWGAGTLERLSQDTYRIAAADVAPGESVAGGFIATSQDAAIAIADQSVPAPQTDFDLQVGPQITASELQGMIDTVATGTRIELQAGTYHFDRTIILSRENIALEGVGSEAVTIRMADGCSQEAFRVDGGDRTDAFKLSQAVAQGATELAISGEHSFEAGDFVYLERANTDDFFAEIGDTAWRESVPLRTSIVEVAEVRGQTLVLTSGVHFEFDTVETTVQEIDLLEDVSLGGFTIDYGLDVPDPSDFSNTMPQHERVAAVELHGTSGARLHDVVARNVPSLGFNTGLSRELVTDGTFVSAAHNKGKGGNGYALQIRDVYDSRFLNHGDQDMRHSITFASWRSAAGNEVHVLQTDRDINFHGGRDHNNSVLVERSLRDADSDVIESSSFVNLEGASYGAPTAEGVNSIRFGTLVGTRLADDVTAFETGGDLDGRGGDDILRGGAGNDTLRGGEGDDLMIGAGGDDVARYDAVYENFRLEARLDGRISIRDITGTLGNDIVEGVETLIFSNATVMVDGIGFHVSTEGGASGDSGSDGPVLLGTAGKDQFTITESNTTVYAGADWDSATSTVSFTMTAELEKLELIGDASIDAIGSNDADLILSNDAANSIYGNGGDDRIFGRGGSDAIFGGSGDDGIDGGPGADRIHGGGGSDRLSGQGGDDVFQYNRVEESGAWGVDSVTDFETGDLFDLSRIDADITRDGNQAFTWQGAGAGRLWVAAGTIYGDVDGDGTADLVIEAGQYAFSPADFLL</sequence>
<dbReference type="GO" id="GO:0004553">
    <property type="term" value="F:hydrolase activity, hydrolyzing O-glycosyl compounds"/>
    <property type="evidence" value="ECO:0007669"/>
    <property type="project" value="InterPro"/>
</dbReference>
<dbReference type="OrthoDB" id="7786102at2"/>
<feature type="domain" description="Peptidase M10 serralysin C-terminal" evidence="5">
    <location>
        <begin position="585"/>
        <end position="757"/>
    </location>
</feature>
<keyword evidence="3" id="KW-0964">Secreted</keyword>
<dbReference type="GO" id="GO:0030247">
    <property type="term" value="F:polysaccharide binding"/>
    <property type="evidence" value="ECO:0007669"/>
    <property type="project" value="InterPro"/>
</dbReference>
<dbReference type="Gene3D" id="2.150.10.10">
    <property type="entry name" value="Serralysin-like metalloprotease, C-terminal"/>
    <property type="match status" value="2"/>
</dbReference>
<dbReference type="AlphaFoldDB" id="A0A1H8JY19"/>
<dbReference type="EMBL" id="FOCM01000007">
    <property type="protein sequence ID" value="SEN85405.1"/>
    <property type="molecule type" value="Genomic_DNA"/>
</dbReference>
<evidence type="ECO:0000313" key="7">
    <source>
        <dbReference type="Proteomes" id="UP000199372"/>
    </source>
</evidence>
<comment type="cofactor">
    <cofactor evidence="1">
        <name>Ca(2+)</name>
        <dbReference type="ChEBI" id="CHEBI:29108"/>
    </cofactor>
</comment>
<proteinExistence type="predicted"/>
<dbReference type="GO" id="GO:0005615">
    <property type="term" value="C:extracellular space"/>
    <property type="evidence" value="ECO:0007669"/>
    <property type="project" value="InterPro"/>
</dbReference>
<keyword evidence="7" id="KW-1185">Reference proteome</keyword>
<dbReference type="InterPro" id="IPR013858">
    <property type="entry name" value="Peptidase_M10B_C"/>
</dbReference>
<dbReference type="InterPro" id="IPR001343">
    <property type="entry name" value="Hemolysn_Ca-bd"/>
</dbReference>
<dbReference type="InterPro" id="IPR012291">
    <property type="entry name" value="CBM2_carb-bd_dom_sf"/>
</dbReference>
<protein>
    <submittedName>
        <fullName evidence="6">Ca2+-binding protein, RTX toxin-related</fullName>
    </submittedName>
</protein>
<dbReference type="Gene3D" id="2.60.40.290">
    <property type="match status" value="1"/>
</dbReference>
<gene>
    <name evidence="6" type="ORF">SAMN04488011_1074</name>
</gene>
<dbReference type="PANTHER" id="PTHR38340">
    <property type="entry name" value="S-LAYER PROTEIN"/>
    <property type="match status" value="1"/>
</dbReference>
<dbReference type="SUPFAM" id="SSF51126">
    <property type="entry name" value="Pectin lyase-like"/>
    <property type="match status" value="1"/>
</dbReference>